<protein>
    <submittedName>
        <fullName evidence="1">Uncharacterized protein</fullName>
    </submittedName>
</protein>
<dbReference type="Proteomes" id="UP000231382">
    <property type="component" value="Unassembled WGS sequence"/>
</dbReference>
<accession>A0A2H0W5J2</accession>
<sequence>MMARRLARGNLFCLFDTREVFWCVWGQPGINMHQKLLSPVNEDGRSWVLFHADVIFGRYIDGMVYLLNPGSLNLSLGG</sequence>
<dbReference type="EMBL" id="PEZW01000027">
    <property type="protein sequence ID" value="PIS07356.1"/>
    <property type="molecule type" value="Genomic_DNA"/>
</dbReference>
<organism evidence="1 2">
    <name type="scientific">Candidatus Berkelbacteria bacterium CG10_big_fil_rev_8_21_14_0_10_43_13</name>
    <dbReference type="NCBI Taxonomy" id="1974514"/>
    <lineage>
        <taxon>Bacteria</taxon>
        <taxon>Candidatus Berkelbacteria</taxon>
    </lineage>
</organism>
<evidence type="ECO:0000313" key="1">
    <source>
        <dbReference type="EMBL" id="PIS07356.1"/>
    </source>
</evidence>
<evidence type="ECO:0000313" key="2">
    <source>
        <dbReference type="Proteomes" id="UP000231382"/>
    </source>
</evidence>
<comment type="caution">
    <text evidence="1">The sequence shown here is derived from an EMBL/GenBank/DDBJ whole genome shotgun (WGS) entry which is preliminary data.</text>
</comment>
<gene>
    <name evidence="1" type="ORF">COT78_03925</name>
</gene>
<proteinExistence type="predicted"/>
<reference evidence="2" key="1">
    <citation type="submission" date="2017-09" db="EMBL/GenBank/DDBJ databases">
        <title>Depth-based differentiation of microbial function through sediment-hosted aquifers and enrichment of novel symbionts in the deep terrestrial subsurface.</title>
        <authorList>
            <person name="Probst A.J."/>
            <person name="Ladd B."/>
            <person name="Jarett J.K."/>
            <person name="Geller-Mcgrath D.E."/>
            <person name="Sieber C.M.K."/>
            <person name="Emerson J.B."/>
            <person name="Anantharaman K."/>
            <person name="Thomas B.C."/>
            <person name="Malmstrom R."/>
            <person name="Stieglmeier M."/>
            <person name="Klingl A."/>
            <person name="Woyke T."/>
            <person name="Ryan C.M."/>
            <person name="Banfield J.F."/>
        </authorList>
    </citation>
    <scope>NUCLEOTIDE SEQUENCE [LARGE SCALE GENOMIC DNA]</scope>
</reference>
<dbReference type="AlphaFoldDB" id="A0A2H0W5J2"/>
<name>A0A2H0W5J2_9BACT</name>